<name>A0A225AEE8_TALAT</name>
<gene>
    <name evidence="2" type="ORF">UA08_05314</name>
</gene>
<keyword evidence="3" id="KW-1185">Reference proteome</keyword>
<dbReference type="OrthoDB" id="3862662at2759"/>
<dbReference type="EMBL" id="LFMY01000007">
    <property type="protein sequence ID" value="OKL59642.1"/>
    <property type="molecule type" value="Genomic_DNA"/>
</dbReference>
<evidence type="ECO:0000256" key="1">
    <source>
        <dbReference type="SAM" id="MobiDB-lite"/>
    </source>
</evidence>
<dbReference type="Proteomes" id="UP000214365">
    <property type="component" value="Unassembled WGS sequence"/>
</dbReference>
<evidence type="ECO:0000313" key="3">
    <source>
        <dbReference type="Proteomes" id="UP000214365"/>
    </source>
</evidence>
<dbReference type="GeneID" id="31005070"/>
<comment type="caution">
    <text evidence="2">The sequence shown here is derived from an EMBL/GenBank/DDBJ whole genome shotgun (WGS) entry which is preliminary data.</text>
</comment>
<accession>A0A225AEE8</accession>
<sequence length="253" mass="28399">MQRRAIQMQLSREWQETDGFPGIRGLPLGYLIQLEQRLADTELALFEALATLHSLGHGELALAKASTKPGNESRQGKQARMEEWTRLPLRDGNSSDIKTWWKAKDENYIIHESSEHSWPQFSLMSTDNPSMERVATNNAAKRMKTFNFETRASPQSPAASQSSAFSTDTLLNYRGNLRYSNDDLRRLPATPPPPESIINRDVGQQHIFEGNTGYASIIDTNQPEALPRELQTSETGDGDKASILASTQSNLYF</sequence>
<dbReference type="RefSeq" id="XP_020119763.1">
    <property type="nucleotide sequence ID" value="XM_020267622.1"/>
</dbReference>
<feature type="region of interest" description="Disordered" evidence="1">
    <location>
        <begin position="229"/>
        <end position="253"/>
    </location>
</feature>
<dbReference type="AlphaFoldDB" id="A0A225AEE8"/>
<reference evidence="2 3" key="1">
    <citation type="submission" date="2015-06" db="EMBL/GenBank/DDBJ databases">
        <title>Talaromyces atroroseus IBT 11181 draft genome.</title>
        <authorList>
            <person name="Rasmussen K.B."/>
            <person name="Rasmussen S."/>
            <person name="Petersen B."/>
            <person name="Sicheritz-Ponten T."/>
            <person name="Mortensen U.H."/>
            <person name="Thrane U."/>
        </authorList>
    </citation>
    <scope>NUCLEOTIDE SEQUENCE [LARGE SCALE GENOMIC DNA]</scope>
    <source>
        <strain evidence="2 3">IBT 11181</strain>
    </source>
</reference>
<protein>
    <submittedName>
        <fullName evidence="2">Uncharacterized protein</fullName>
    </submittedName>
</protein>
<feature type="compositionally biased region" description="Polar residues" evidence="1">
    <location>
        <begin position="244"/>
        <end position="253"/>
    </location>
</feature>
<organism evidence="2 3">
    <name type="scientific">Talaromyces atroroseus</name>
    <dbReference type="NCBI Taxonomy" id="1441469"/>
    <lineage>
        <taxon>Eukaryota</taxon>
        <taxon>Fungi</taxon>
        <taxon>Dikarya</taxon>
        <taxon>Ascomycota</taxon>
        <taxon>Pezizomycotina</taxon>
        <taxon>Eurotiomycetes</taxon>
        <taxon>Eurotiomycetidae</taxon>
        <taxon>Eurotiales</taxon>
        <taxon>Trichocomaceae</taxon>
        <taxon>Talaromyces</taxon>
        <taxon>Talaromyces sect. Trachyspermi</taxon>
    </lineage>
</organism>
<proteinExistence type="predicted"/>
<evidence type="ECO:0000313" key="2">
    <source>
        <dbReference type="EMBL" id="OKL59642.1"/>
    </source>
</evidence>